<dbReference type="SMART" id="SM00490">
    <property type="entry name" value="HELICc"/>
    <property type="match status" value="1"/>
</dbReference>
<dbReference type="PROSITE" id="PS51194">
    <property type="entry name" value="HELICASE_CTER"/>
    <property type="match status" value="1"/>
</dbReference>
<keyword evidence="18" id="KW-1185">Reference proteome</keyword>
<evidence type="ECO:0000256" key="9">
    <source>
        <dbReference type="ARBA" id="ARBA00022840"/>
    </source>
</evidence>
<evidence type="ECO:0000256" key="12">
    <source>
        <dbReference type="SAM" id="Coils"/>
    </source>
</evidence>
<dbReference type="SMART" id="SM00487">
    <property type="entry name" value="DEXDc"/>
    <property type="match status" value="1"/>
</dbReference>
<evidence type="ECO:0000256" key="13">
    <source>
        <dbReference type="SAM" id="MobiDB-lite"/>
    </source>
</evidence>
<dbReference type="InterPro" id="IPR049730">
    <property type="entry name" value="SNF2/RAD54-like_C"/>
</dbReference>
<dbReference type="SMART" id="SM00910">
    <property type="entry name" value="HIRAN"/>
    <property type="match status" value="1"/>
</dbReference>
<comment type="similarity">
    <text evidence="2">Belongs to the SNF2/RAD54 helicase family.</text>
</comment>
<feature type="domain" description="Helicase ATP-binding" evidence="15">
    <location>
        <begin position="343"/>
        <end position="510"/>
    </location>
</feature>
<reference evidence="17" key="1">
    <citation type="submission" date="2022-07" db="EMBL/GenBank/DDBJ databases">
        <title>Genome Sequence of Xylaria arbuscula.</title>
        <authorList>
            <person name="Buettner E."/>
        </authorList>
    </citation>
    <scope>NUCLEOTIDE SEQUENCE</scope>
    <source>
        <strain evidence="17">VT107</strain>
    </source>
</reference>
<dbReference type="GO" id="GO:0004386">
    <property type="term" value="F:helicase activity"/>
    <property type="evidence" value="ECO:0007669"/>
    <property type="project" value="UniProtKB-KW"/>
</dbReference>
<dbReference type="InterPro" id="IPR038718">
    <property type="entry name" value="SNF2-like_sf"/>
</dbReference>
<dbReference type="GO" id="GO:0008094">
    <property type="term" value="F:ATP-dependent activity, acting on DNA"/>
    <property type="evidence" value="ECO:0007669"/>
    <property type="project" value="TreeGrafter"/>
</dbReference>
<dbReference type="InterPro" id="IPR014001">
    <property type="entry name" value="Helicase_ATP-bd"/>
</dbReference>
<keyword evidence="6" id="KW-0378">Hydrolase</keyword>
<dbReference type="SUPFAM" id="SSF52540">
    <property type="entry name" value="P-loop containing nucleoside triphosphate hydrolases"/>
    <property type="match status" value="2"/>
</dbReference>
<dbReference type="VEuPathDB" id="FungiDB:F4678DRAFT_465973"/>
<keyword evidence="10" id="KW-0539">Nucleus</keyword>
<evidence type="ECO:0000313" key="18">
    <source>
        <dbReference type="Proteomes" id="UP001148614"/>
    </source>
</evidence>
<dbReference type="SMART" id="SM00184">
    <property type="entry name" value="RING"/>
    <property type="match status" value="1"/>
</dbReference>
<dbReference type="InterPro" id="IPR001650">
    <property type="entry name" value="Helicase_C-like"/>
</dbReference>
<dbReference type="EMBL" id="JANPWZ010000133">
    <property type="protein sequence ID" value="KAJ3579093.1"/>
    <property type="molecule type" value="Genomic_DNA"/>
</dbReference>
<keyword evidence="8" id="KW-0862">Zinc</keyword>
<dbReference type="GO" id="GO:0006281">
    <property type="term" value="P:DNA repair"/>
    <property type="evidence" value="ECO:0007669"/>
    <property type="project" value="TreeGrafter"/>
</dbReference>
<evidence type="ECO:0000256" key="1">
    <source>
        <dbReference type="ARBA" id="ARBA00004123"/>
    </source>
</evidence>
<dbReference type="PROSITE" id="PS50089">
    <property type="entry name" value="ZF_RING_2"/>
    <property type="match status" value="1"/>
</dbReference>
<dbReference type="Gene3D" id="3.40.50.10810">
    <property type="entry name" value="Tandem AAA-ATPase domain"/>
    <property type="match status" value="1"/>
</dbReference>
<evidence type="ECO:0000259" key="14">
    <source>
        <dbReference type="PROSITE" id="PS50089"/>
    </source>
</evidence>
<feature type="coiled-coil region" evidence="12">
    <location>
        <begin position="202"/>
        <end position="229"/>
    </location>
</feature>
<evidence type="ECO:0000256" key="4">
    <source>
        <dbReference type="ARBA" id="ARBA00022741"/>
    </source>
</evidence>
<dbReference type="InterPro" id="IPR001841">
    <property type="entry name" value="Znf_RING"/>
</dbReference>
<feature type="compositionally biased region" description="Basic and acidic residues" evidence="13">
    <location>
        <begin position="36"/>
        <end position="51"/>
    </location>
</feature>
<dbReference type="InterPro" id="IPR014905">
    <property type="entry name" value="HIRAN"/>
</dbReference>
<gene>
    <name evidence="17" type="ORF">NPX13_g1476</name>
</gene>
<keyword evidence="4" id="KW-0547">Nucleotide-binding</keyword>
<dbReference type="InterPro" id="IPR050628">
    <property type="entry name" value="SNF2_RAD54_helicase_TF"/>
</dbReference>
<dbReference type="InterPro" id="IPR027417">
    <property type="entry name" value="P-loop_NTPase"/>
</dbReference>
<evidence type="ECO:0000256" key="5">
    <source>
        <dbReference type="ARBA" id="ARBA00022771"/>
    </source>
</evidence>
<organism evidence="17 18">
    <name type="scientific">Xylaria arbuscula</name>
    <dbReference type="NCBI Taxonomy" id="114810"/>
    <lineage>
        <taxon>Eukaryota</taxon>
        <taxon>Fungi</taxon>
        <taxon>Dikarya</taxon>
        <taxon>Ascomycota</taxon>
        <taxon>Pezizomycotina</taxon>
        <taxon>Sordariomycetes</taxon>
        <taxon>Xylariomycetidae</taxon>
        <taxon>Xylariales</taxon>
        <taxon>Xylariaceae</taxon>
        <taxon>Xylaria</taxon>
    </lineage>
</organism>
<evidence type="ECO:0000256" key="6">
    <source>
        <dbReference type="ARBA" id="ARBA00022801"/>
    </source>
</evidence>
<dbReference type="GO" id="GO:0005634">
    <property type="term" value="C:nucleus"/>
    <property type="evidence" value="ECO:0007669"/>
    <property type="project" value="UniProtKB-SubCell"/>
</dbReference>
<keyword evidence="3" id="KW-0479">Metal-binding</keyword>
<keyword evidence="9" id="KW-0067">ATP-binding</keyword>
<comment type="caution">
    <text evidence="17">The sequence shown here is derived from an EMBL/GenBank/DDBJ whole genome shotgun (WGS) entry which is preliminary data.</text>
</comment>
<dbReference type="GO" id="GO:0016818">
    <property type="term" value="F:hydrolase activity, acting on acid anhydrides, in phosphorus-containing anhydrides"/>
    <property type="evidence" value="ECO:0007669"/>
    <property type="project" value="InterPro"/>
</dbReference>
<name>A0A9W8NL02_9PEZI</name>
<evidence type="ECO:0000256" key="2">
    <source>
        <dbReference type="ARBA" id="ARBA00007025"/>
    </source>
</evidence>
<feature type="domain" description="RING-type" evidence="14">
    <location>
        <begin position="693"/>
        <end position="733"/>
    </location>
</feature>
<feature type="region of interest" description="Disordered" evidence="13">
    <location>
        <begin position="29"/>
        <end position="91"/>
    </location>
</feature>
<keyword evidence="7" id="KW-0347">Helicase</keyword>
<dbReference type="Pfam" id="PF00271">
    <property type="entry name" value="Helicase_C"/>
    <property type="match status" value="1"/>
</dbReference>
<dbReference type="InterPro" id="IPR013083">
    <property type="entry name" value="Znf_RING/FYVE/PHD"/>
</dbReference>
<dbReference type="GO" id="GO:0008270">
    <property type="term" value="F:zinc ion binding"/>
    <property type="evidence" value="ECO:0007669"/>
    <property type="project" value="UniProtKB-KW"/>
</dbReference>
<evidence type="ECO:0000256" key="3">
    <source>
        <dbReference type="ARBA" id="ARBA00022723"/>
    </source>
</evidence>
<dbReference type="Pfam" id="PF00176">
    <property type="entry name" value="SNF2-rel_dom"/>
    <property type="match status" value="1"/>
</dbReference>
<dbReference type="Pfam" id="PF13639">
    <property type="entry name" value="zf-RING_2"/>
    <property type="match status" value="1"/>
</dbReference>
<keyword evidence="12" id="KW-0175">Coiled coil</keyword>
<dbReference type="PANTHER" id="PTHR45626:SF11">
    <property type="entry name" value="FAMILY HELICASE, PUTATIVE (AFU_ORTHOLOGUE AFUA_5G06590)-RELATED"/>
    <property type="match status" value="1"/>
</dbReference>
<evidence type="ECO:0000256" key="10">
    <source>
        <dbReference type="ARBA" id="ARBA00023242"/>
    </source>
</evidence>
<evidence type="ECO:0000256" key="11">
    <source>
        <dbReference type="PROSITE-ProRule" id="PRU00175"/>
    </source>
</evidence>
<proteinExistence type="inferred from homology"/>
<dbReference type="Gene3D" id="3.30.40.10">
    <property type="entry name" value="Zinc/RING finger domain, C3HC4 (zinc finger)"/>
    <property type="match status" value="1"/>
</dbReference>
<evidence type="ECO:0000259" key="15">
    <source>
        <dbReference type="PROSITE" id="PS51192"/>
    </source>
</evidence>
<dbReference type="PANTHER" id="PTHR45626">
    <property type="entry name" value="TRANSCRIPTION TERMINATION FACTOR 2-RELATED"/>
    <property type="match status" value="1"/>
</dbReference>
<evidence type="ECO:0000256" key="8">
    <source>
        <dbReference type="ARBA" id="ARBA00022833"/>
    </source>
</evidence>
<feature type="compositionally biased region" description="Low complexity" evidence="13">
    <location>
        <begin position="54"/>
        <end position="71"/>
    </location>
</feature>
<accession>A0A9W8NL02</accession>
<feature type="domain" description="Helicase C-terminal" evidence="16">
    <location>
        <begin position="768"/>
        <end position="919"/>
    </location>
</feature>
<dbReference type="Proteomes" id="UP001148614">
    <property type="component" value="Unassembled WGS sequence"/>
</dbReference>
<keyword evidence="5 11" id="KW-0863">Zinc-finger</keyword>
<dbReference type="GO" id="GO:0003676">
    <property type="term" value="F:nucleic acid binding"/>
    <property type="evidence" value="ECO:0007669"/>
    <property type="project" value="InterPro"/>
</dbReference>
<dbReference type="Gene3D" id="3.30.70.2330">
    <property type="match status" value="1"/>
</dbReference>
<dbReference type="GO" id="GO:0005524">
    <property type="term" value="F:ATP binding"/>
    <property type="evidence" value="ECO:0007669"/>
    <property type="project" value="UniProtKB-KW"/>
</dbReference>
<dbReference type="SUPFAM" id="SSF57850">
    <property type="entry name" value="RING/U-box"/>
    <property type="match status" value="1"/>
</dbReference>
<dbReference type="PROSITE" id="PS51192">
    <property type="entry name" value="HELICASE_ATP_BIND_1"/>
    <property type="match status" value="1"/>
</dbReference>
<dbReference type="Gene3D" id="3.40.50.300">
    <property type="entry name" value="P-loop containing nucleotide triphosphate hydrolases"/>
    <property type="match status" value="1"/>
</dbReference>
<dbReference type="InterPro" id="IPR000330">
    <property type="entry name" value="SNF2_N"/>
</dbReference>
<evidence type="ECO:0000313" key="17">
    <source>
        <dbReference type="EMBL" id="KAJ3579093.1"/>
    </source>
</evidence>
<dbReference type="CDD" id="cd18793">
    <property type="entry name" value="SF2_C_SNF"/>
    <property type="match status" value="1"/>
</dbReference>
<protein>
    <submittedName>
        <fullName evidence="17">Uncharacterized protein</fullName>
    </submittedName>
</protein>
<dbReference type="AlphaFoldDB" id="A0A9W8NL02"/>
<dbReference type="Pfam" id="PF08797">
    <property type="entry name" value="HIRAN"/>
    <property type="match status" value="1"/>
</dbReference>
<evidence type="ECO:0000256" key="7">
    <source>
        <dbReference type="ARBA" id="ARBA00022806"/>
    </source>
</evidence>
<evidence type="ECO:0000259" key="16">
    <source>
        <dbReference type="PROSITE" id="PS51194"/>
    </source>
</evidence>
<sequence>MPEDMSRGTAFRPCRFTFKPALAIMLRRKRAASSSKRGERSGSKAARHGDSDTAFASSQPPSSQFAPGASQEEPITIDSDGDGDGVTPQSQSFEYYGSIDNKIVGVRYYNGIVTPGESILCCREPSNAYDSNAVRVDNVMGSQVGHLPRNLVLKLAPYLDRGDILLDGILTGHKGPFDCPIRLYFYGTSDRAARLELETKLKADKLLKATELKKTRQEAEAQRAIAKEVDGDESAPALGLGTSDINQPREVVLEESEALDFRADPNALDVLNMDEATLSAMPQAQQPDAIKSTLLLHQLQGLAWMRSKENPQLPAPDSSDVVQLWKRYLGGNFQNLASGHVTNTRPRLLSGGILTDDMGLGKTLQTICLIMSEGFREGPTLIIAPTGVLSNWEQQFAEHVKADRVPRVLRCHGSSKHHKLTKSDLLKYDIVVTSYGLLASQFKSGNWKALFSVNWRRVVLDEGHVIRNPNTKNAQAAYKLQAKSRWILSGTPFVNNTTDFWSALLFLKITGGIQEKSIFNSRIARPLEGIVKDKNNTARLKIRGEAQALFQKLVQDLCLRRKKDMAFINLQMPEKTEYVHRVRFTKLEQLRYEEILGEAREILQQFISRSYEKKAKKRKRNDDSDSDQGVKFANVLETLLRLRQICDHWSLTGSRVKAILAKLGEDDLVALTPENSQILLDALAEAIRISEDCPICYDPIQTHDPIITACKHRFGKTCILDALKRQKRCPMCRQELTEDDLLAPRSLDVEIPTGADLDSERRSSKTDQLEALVEKHLQNPVSKIVIFSQWTSFIDIIEALFVEKSIKCVRLEGKMNIKQRDEAVSKLNNDPETRIMLASLHAAGVGVNLTAADTVILTDCWWAPAIEDQAVDRVHRIGQKRPVTVYKLLVEGSVEYRVLDIQSDKRKLVALAFQDEDYIRKEEGAVADIRHLLYG</sequence>
<comment type="subcellular location">
    <subcellularLocation>
        <location evidence="1">Nucleus</location>
    </subcellularLocation>
</comment>